<gene>
    <name evidence="1" type="ORF">FL583_00340</name>
</gene>
<sequence length="75" mass="8056">MSEAEANDEVVFVASLPDLIDASEYDDHPDGRLVRLRLTVGADGVELLGDAFRPQELEALLRTLGGGPTEQMLCG</sequence>
<dbReference type="RefSeq" id="WP_142702383.1">
    <property type="nucleotide sequence ID" value="NZ_VIRS01000001.1"/>
</dbReference>
<evidence type="ECO:0000313" key="2">
    <source>
        <dbReference type="Proteomes" id="UP000317982"/>
    </source>
</evidence>
<dbReference type="EMBL" id="VIRS01000001">
    <property type="protein sequence ID" value="TQS46765.1"/>
    <property type="molecule type" value="Genomic_DNA"/>
</dbReference>
<dbReference type="InParanoid" id="A0A545B1P6"/>
<name>A0A545B1P6_9ACTN</name>
<protein>
    <submittedName>
        <fullName evidence="1">Uncharacterized protein</fullName>
    </submittedName>
</protein>
<dbReference type="InterPro" id="IPR045488">
    <property type="entry name" value="fvmRadSAM-pep"/>
</dbReference>
<comment type="caution">
    <text evidence="1">The sequence shown here is derived from an EMBL/GenBank/DDBJ whole genome shotgun (WGS) entry which is preliminary data.</text>
</comment>
<dbReference type="Pfam" id="PF20007">
    <property type="entry name" value="fvmRadSAM-pep"/>
    <property type="match status" value="1"/>
</dbReference>
<dbReference type="Proteomes" id="UP000317982">
    <property type="component" value="Unassembled WGS sequence"/>
</dbReference>
<proteinExistence type="predicted"/>
<organism evidence="1 2">
    <name type="scientific">Cryptosporangium phraense</name>
    <dbReference type="NCBI Taxonomy" id="2593070"/>
    <lineage>
        <taxon>Bacteria</taxon>
        <taxon>Bacillati</taxon>
        <taxon>Actinomycetota</taxon>
        <taxon>Actinomycetes</taxon>
        <taxon>Cryptosporangiales</taxon>
        <taxon>Cryptosporangiaceae</taxon>
        <taxon>Cryptosporangium</taxon>
    </lineage>
</organism>
<accession>A0A545B1P6</accession>
<reference evidence="1 2" key="1">
    <citation type="submission" date="2019-07" db="EMBL/GenBank/DDBJ databases">
        <title>Cryptosporangium phraense sp. nov., isolated from plant litter.</title>
        <authorList>
            <person name="Suriyachadkun C."/>
        </authorList>
    </citation>
    <scope>NUCLEOTIDE SEQUENCE [LARGE SCALE GENOMIC DNA]</scope>
    <source>
        <strain evidence="1 2">A-T 5661</strain>
    </source>
</reference>
<keyword evidence="2" id="KW-1185">Reference proteome</keyword>
<dbReference type="OrthoDB" id="3697149at2"/>
<dbReference type="AlphaFoldDB" id="A0A545B1P6"/>
<evidence type="ECO:0000313" key="1">
    <source>
        <dbReference type="EMBL" id="TQS46765.1"/>
    </source>
</evidence>